<reference evidence="1" key="1">
    <citation type="submission" date="2021-01" db="EMBL/GenBank/DDBJ databases">
        <authorList>
            <person name="Sun Q."/>
        </authorList>
    </citation>
    <scope>NUCLEOTIDE SEQUENCE</scope>
    <source>
        <strain evidence="1">YIM B02566</strain>
    </source>
</reference>
<proteinExistence type="predicted"/>
<evidence type="ECO:0000313" key="1">
    <source>
        <dbReference type="EMBL" id="MBK1868452.1"/>
    </source>
</evidence>
<name>A0ACC5R742_9HYPH</name>
<sequence>MDRFRAALAGEISTPAVYPVEAIRQETQFVSMRDGVRLAAHLHLPPKLPAPVIAVRSPYGRARYAEISMALAQRGYVVICQDVRGTGDSEPDSWDFYVHEGEDSNDFVDWVAGQSWCDGFIGAMGGSYDGGTQFGMATNPKMTATMPEVAGLGIAPSHGVRFHMFLNAYSRTVGKGKDKVNVDRALLEAQMRDETWATGYFNDPLHSPLPDNVKARFPQLEMLSESQRWDWLWKHYNSLDPDGRVRFLKEALGEETITFVSTTKLNPLFGPAVDPDALMLPRAGVAELCAGIHTPALMVTGWYDWCLGDALESFTQLTRKGTAQARASRILITPSAHNVPGYHEGEAEHVALRRTYRSGENLELLLHWYGSIREGKAREIPPVTYYLMGANEWRTAEAWPPPEAQERRLYLGAEGRLVDDPPASSAADFYTFDPDDPTPTLGGSILSAVYRAGSVDISEVQQRGDVVTYTSDVLTHDLDVVGPLRLILYASSSAPETDLYGRLSDVFPDGRAIQLQNGVLRTRYRPLAKGETALLEPGRVYCFEIDMWATANRFATGHRLRLDISSADFPKFERNRNRGGSPGLSVKATQTIFHDAERPSHLIVPVIG</sequence>
<dbReference type="EMBL" id="JAENHL010000007">
    <property type="protein sequence ID" value="MBK1868452.1"/>
    <property type="molecule type" value="Genomic_DNA"/>
</dbReference>
<gene>
    <name evidence="1" type="ORF">JHL16_19010</name>
</gene>
<comment type="caution">
    <text evidence="1">The sequence shown here is derived from an EMBL/GenBank/DDBJ whole genome shotgun (WGS) entry which is preliminary data.</text>
</comment>
<evidence type="ECO:0000313" key="2">
    <source>
        <dbReference type="Proteomes" id="UP000616151"/>
    </source>
</evidence>
<protein>
    <submittedName>
        <fullName evidence="1">CocE/NonD family hydrolase</fullName>
    </submittedName>
</protein>
<organism evidence="1 2">
    <name type="scientific">Taklimakanibacter albus</name>
    <dbReference type="NCBI Taxonomy" id="2800327"/>
    <lineage>
        <taxon>Bacteria</taxon>
        <taxon>Pseudomonadati</taxon>
        <taxon>Pseudomonadota</taxon>
        <taxon>Alphaproteobacteria</taxon>
        <taxon>Hyphomicrobiales</taxon>
        <taxon>Aestuariivirgaceae</taxon>
        <taxon>Taklimakanibacter</taxon>
    </lineage>
</organism>
<accession>A0ACC5R742</accession>
<dbReference type="Proteomes" id="UP000616151">
    <property type="component" value="Unassembled WGS sequence"/>
</dbReference>
<keyword evidence="2" id="KW-1185">Reference proteome</keyword>
<keyword evidence="1" id="KW-0378">Hydrolase</keyword>